<dbReference type="GeneID" id="9688636"/>
<dbReference type="PROSITE" id="PS51669">
    <property type="entry name" value="4FE4S_MOW_BIS_MGD"/>
    <property type="match status" value="1"/>
</dbReference>
<dbReference type="NCBIfam" id="TIGR01973">
    <property type="entry name" value="NuoG"/>
    <property type="match status" value="1"/>
</dbReference>
<dbReference type="SUPFAM" id="SSF101447">
    <property type="entry name" value="Formin homology 2 domain (FH2 domain)"/>
    <property type="match status" value="1"/>
</dbReference>
<evidence type="ECO:0000259" key="12">
    <source>
        <dbReference type="PROSITE" id="PS51085"/>
    </source>
</evidence>
<evidence type="ECO:0000256" key="4">
    <source>
        <dbReference type="ARBA" id="ARBA00022723"/>
    </source>
</evidence>
<evidence type="ECO:0000256" key="8">
    <source>
        <dbReference type="ARBA" id="ARBA00023027"/>
    </source>
</evidence>
<dbReference type="RefSeq" id="XP_003063400.1">
    <property type="nucleotide sequence ID" value="XM_003063354.1"/>
</dbReference>
<dbReference type="PANTHER" id="PTHR43105:SF13">
    <property type="entry name" value="NADH-UBIQUINONE OXIDOREDUCTASE 75 KDA SUBUNIT, MITOCHONDRIAL"/>
    <property type="match status" value="1"/>
</dbReference>
<dbReference type="Pfam" id="PF00384">
    <property type="entry name" value="Molybdopterin"/>
    <property type="match status" value="1"/>
</dbReference>
<dbReference type="Pfam" id="PF22151">
    <property type="entry name" value="Fer4_NDSU1"/>
    <property type="match status" value="1"/>
</dbReference>
<dbReference type="STRING" id="564608.C1N5P8"/>
<feature type="compositionally biased region" description="Pro residues" evidence="11">
    <location>
        <begin position="26"/>
        <end position="38"/>
    </location>
</feature>
<dbReference type="CDD" id="cd02773">
    <property type="entry name" value="MopB_Res-Cmplx1_Nad11"/>
    <property type="match status" value="1"/>
</dbReference>
<feature type="domain" description="2Fe-2S ferredoxin-type" evidence="12">
    <location>
        <begin position="45"/>
        <end position="123"/>
    </location>
</feature>
<evidence type="ECO:0000313" key="15">
    <source>
        <dbReference type="EMBL" id="EEH52536.1"/>
    </source>
</evidence>
<dbReference type="PROSITE" id="PS00643">
    <property type="entry name" value="COMPLEX1_75K_3"/>
    <property type="match status" value="1"/>
</dbReference>
<evidence type="ECO:0000259" key="14">
    <source>
        <dbReference type="PROSITE" id="PS51839"/>
    </source>
</evidence>
<dbReference type="PANTHER" id="PTHR43105">
    <property type="entry name" value="RESPIRATORY NITRATE REDUCTASE"/>
    <property type="match status" value="1"/>
</dbReference>
<dbReference type="GO" id="GO:0016020">
    <property type="term" value="C:membrane"/>
    <property type="evidence" value="ECO:0007669"/>
    <property type="project" value="InterPro"/>
</dbReference>
<keyword evidence="6" id="KW-0408">Iron</keyword>
<dbReference type="InterPro" id="IPR001041">
    <property type="entry name" value="2Fe-2S_ferredoxin-type"/>
</dbReference>
<reference evidence="15 16" key="1">
    <citation type="journal article" date="2009" name="Science">
        <title>Green evolution and dynamic adaptations revealed by genomes of the marine picoeukaryotes Micromonas.</title>
        <authorList>
            <person name="Worden A.Z."/>
            <person name="Lee J.H."/>
            <person name="Mock T."/>
            <person name="Rouze P."/>
            <person name="Simmons M.P."/>
            <person name="Aerts A.L."/>
            <person name="Allen A.E."/>
            <person name="Cuvelier M.L."/>
            <person name="Derelle E."/>
            <person name="Everett M.V."/>
            <person name="Foulon E."/>
            <person name="Grimwood J."/>
            <person name="Gundlach H."/>
            <person name="Henrissat B."/>
            <person name="Napoli C."/>
            <person name="McDonald S.M."/>
            <person name="Parker M.S."/>
            <person name="Rombauts S."/>
            <person name="Salamov A."/>
            <person name="Von Dassow P."/>
            <person name="Badger J.H."/>
            <person name="Coutinho P.M."/>
            <person name="Demir E."/>
            <person name="Dubchak I."/>
            <person name="Gentemann C."/>
            <person name="Eikrem W."/>
            <person name="Gready J.E."/>
            <person name="John U."/>
            <person name="Lanier W."/>
            <person name="Lindquist E.A."/>
            <person name="Lucas S."/>
            <person name="Mayer K.F."/>
            <person name="Moreau H."/>
            <person name="Not F."/>
            <person name="Otillar R."/>
            <person name="Panaud O."/>
            <person name="Pangilinan J."/>
            <person name="Paulsen I."/>
            <person name="Piegu B."/>
            <person name="Poliakov A."/>
            <person name="Robbens S."/>
            <person name="Schmutz J."/>
            <person name="Toulza E."/>
            <person name="Wyss T."/>
            <person name="Zelensky A."/>
            <person name="Zhou K."/>
            <person name="Armbrust E.V."/>
            <person name="Bhattacharya D."/>
            <person name="Goodenough U.W."/>
            <person name="Van de Peer Y."/>
            <person name="Grigoriev I.V."/>
        </authorList>
    </citation>
    <scope>NUCLEOTIDE SEQUENCE [LARGE SCALE GENOMIC DNA]</scope>
    <source>
        <strain evidence="15 16">CCMP1545</strain>
    </source>
</reference>
<dbReference type="Gene3D" id="3.30.70.20">
    <property type="match status" value="1"/>
</dbReference>
<dbReference type="eggNOG" id="KOG2282">
    <property type="taxonomic scope" value="Eukaryota"/>
</dbReference>
<dbReference type="Pfam" id="PF10588">
    <property type="entry name" value="NADH-G_4Fe-4S_3"/>
    <property type="match status" value="1"/>
</dbReference>
<dbReference type="SUPFAM" id="SSF53706">
    <property type="entry name" value="Formate dehydrogenase/DMSO reductase, domains 1-3"/>
    <property type="match status" value="1"/>
</dbReference>
<dbReference type="FunFam" id="3.10.20.740:FF:000001">
    <property type="entry name" value="NADH-quinone oxidoreductase subunit G"/>
    <property type="match status" value="1"/>
</dbReference>
<dbReference type="Proteomes" id="UP000001876">
    <property type="component" value="Unassembled WGS sequence"/>
</dbReference>
<comment type="cofactor">
    <cofactor evidence="9">
        <name>[2Fe-2S] cluster</name>
        <dbReference type="ChEBI" id="CHEBI:190135"/>
    </cofactor>
</comment>
<evidence type="ECO:0000256" key="1">
    <source>
        <dbReference type="ARBA" id="ARBA00001966"/>
    </source>
</evidence>
<dbReference type="GO" id="GO:0046872">
    <property type="term" value="F:metal ion binding"/>
    <property type="evidence" value="ECO:0007669"/>
    <property type="project" value="UniProtKB-KW"/>
</dbReference>
<dbReference type="SUPFAM" id="SSF54292">
    <property type="entry name" value="2Fe-2S ferredoxin-like"/>
    <property type="match status" value="1"/>
</dbReference>
<dbReference type="PROSITE" id="PS00641">
    <property type="entry name" value="COMPLEX1_75K_1"/>
    <property type="match status" value="1"/>
</dbReference>
<evidence type="ECO:0000313" key="16">
    <source>
        <dbReference type="Proteomes" id="UP000001876"/>
    </source>
</evidence>
<name>C1N5P8_MICPC</name>
<dbReference type="InterPro" id="IPR010228">
    <property type="entry name" value="NADH_UbQ_OxRdtase_Gsu"/>
</dbReference>
<dbReference type="KEGG" id="mpp:MICPUCDRAFT_36280"/>
<evidence type="ECO:0000256" key="2">
    <source>
        <dbReference type="ARBA" id="ARBA00005404"/>
    </source>
</evidence>
<feature type="region of interest" description="Disordered" evidence="11">
    <location>
        <begin position="1"/>
        <end position="43"/>
    </location>
</feature>
<organism evidence="16">
    <name type="scientific">Micromonas pusilla (strain CCMP1545)</name>
    <name type="common">Picoplanktonic green alga</name>
    <dbReference type="NCBI Taxonomy" id="564608"/>
    <lineage>
        <taxon>Eukaryota</taxon>
        <taxon>Viridiplantae</taxon>
        <taxon>Chlorophyta</taxon>
        <taxon>Mamiellophyceae</taxon>
        <taxon>Mamiellales</taxon>
        <taxon>Mamiellaceae</taxon>
        <taxon>Micromonas</taxon>
    </lineage>
</organism>
<evidence type="ECO:0000256" key="5">
    <source>
        <dbReference type="ARBA" id="ARBA00022967"/>
    </source>
</evidence>
<dbReference type="FunFam" id="3.30.70.20:FF:000002">
    <property type="entry name" value="NADH-ubiquinone oxidoreductase 75 kDa subunit"/>
    <property type="match status" value="1"/>
</dbReference>
<proteinExistence type="inferred from homology"/>
<dbReference type="PROSITE" id="PS51839">
    <property type="entry name" value="4FE4S_HC3"/>
    <property type="match status" value="1"/>
</dbReference>
<gene>
    <name evidence="15" type="ORF">MICPUCDRAFT_36280</name>
</gene>
<keyword evidence="3" id="KW-0004">4Fe-4S</keyword>
<dbReference type="Gene3D" id="3.40.50.740">
    <property type="match status" value="1"/>
</dbReference>
<protein>
    <submittedName>
        <fullName evidence="15">Predicted protein</fullName>
    </submittedName>
</protein>
<dbReference type="GO" id="GO:0042773">
    <property type="term" value="P:ATP synthesis coupled electron transport"/>
    <property type="evidence" value="ECO:0007669"/>
    <property type="project" value="InterPro"/>
</dbReference>
<comment type="cofactor">
    <cofactor evidence="1">
        <name>[4Fe-4S] cluster</name>
        <dbReference type="ChEBI" id="CHEBI:49883"/>
    </cofactor>
</comment>
<dbReference type="InterPro" id="IPR006963">
    <property type="entry name" value="Mopterin_OxRdtase_4Fe-4S_dom"/>
</dbReference>
<dbReference type="Pfam" id="PF22117">
    <property type="entry name" value="Fer4_Nqo3"/>
    <property type="match status" value="1"/>
</dbReference>
<dbReference type="Gene3D" id="3.10.20.740">
    <property type="match status" value="1"/>
</dbReference>
<dbReference type="FunFam" id="3.30.200.210:FF:000002">
    <property type="entry name" value="NADH-ubiquinone oxidoreductase 75 kDa subunit"/>
    <property type="match status" value="1"/>
</dbReference>
<dbReference type="CDD" id="cd00207">
    <property type="entry name" value="fer2"/>
    <property type="match status" value="1"/>
</dbReference>
<dbReference type="GO" id="GO:0016651">
    <property type="term" value="F:oxidoreductase activity, acting on NAD(P)H"/>
    <property type="evidence" value="ECO:0007669"/>
    <property type="project" value="InterPro"/>
</dbReference>
<dbReference type="SMART" id="SM00929">
    <property type="entry name" value="NADH-G_4Fe-4S_3"/>
    <property type="match status" value="1"/>
</dbReference>
<evidence type="ECO:0000259" key="13">
    <source>
        <dbReference type="PROSITE" id="PS51669"/>
    </source>
</evidence>
<dbReference type="Pfam" id="PF09326">
    <property type="entry name" value="NADH_dhqG_C"/>
    <property type="match status" value="1"/>
</dbReference>
<accession>C1N5P8</accession>
<dbReference type="SUPFAM" id="SSF54862">
    <property type="entry name" value="4Fe-4S ferredoxins"/>
    <property type="match status" value="1"/>
</dbReference>
<evidence type="ECO:0000256" key="3">
    <source>
        <dbReference type="ARBA" id="ARBA00022485"/>
    </source>
</evidence>
<keyword evidence="5" id="KW-1278">Translocase</keyword>
<dbReference type="InterPro" id="IPR006656">
    <property type="entry name" value="Mopterin_OxRdtase"/>
</dbReference>
<dbReference type="InterPro" id="IPR036010">
    <property type="entry name" value="2Fe-2S_ferredoxin-like_sf"/>
</dbReference>
<dbReference type="Pfam" id="PF13510">
    <property type="entry name" value="Fer2_4"/>
    <property type="match status" value="1"/>
</dbReference>
<feature type="domain" description="4Fe-4S His(Cys)3-ligated-type" evidence="14">
    <location>
        <begin position="123"/>
        <end position="162"/>
    </location>
</feature>
<evidence type="ECO:0000256" key="9">
    <source>
        <dbReference type="ARBA" id="ARBA00034078"/>
    </source>
</evidence>
<dbReference type="OrthoDB" id="10249365at2759"/>
<dbReference type="InterPro" id="IPR015405">
    <property type="entry name" value="NDUFS1-like_C"/>
</dbReference>
<dbReference type="EMBL" id="GG663748">
    <property type="protein sequence ID" value="EEH52536.1"/>
    <property type="molecule type" value="Genomic_DNA"/>
</dbReference>
<evidence type="ECO:0000256" key="11">
    <source>
        <dbReference type="SAM" id="MobiDB-lite"/>
    </source>
</evidence>
<keyword evidence="7" id="KW-0411">Iron-sulfur</keyword>
<dbReference type="AlphaFoldDB" id="C1N5P8"/>
<dbReference type="InterPro" id="IPR054351">
    <property type="entry name" value="NADH_UbQ_OxRdtase_ferredoxin"/>
</dbReference>
<evidence type="ECO:0000256" key="10">
    <source>
        <dbReference type="RuleBase" id="RU004523"/>
    </source>
</evidence>
<keyword evidence="16" id="KW-1185">Reference proteome</keyword>
<dbReference type="InterPro" id="IPR050123">
    <property type="entry name" value="Prok_molybdopt-oxidoreductase"/>
</dbReference>
<evidence type="ECO:0000256" key="6">
    <source>
        <dbReference type="ARBA" id="ARBA00023004"/>
    </source>
</evidence>
<evidence type="ECO:0000256" key="7">
    <source>
        <dbReference type="ARBA" id="ARBA00023014"/>
    </source>
</evidence>
<dbReference type="GO" id="GO:0051539">
    <property type="term" value="F:4 iron, 4 sulfur cluster binding"/>
    <property type="evidence" value="ECO:0007669"/>
    <property type="project" value="UniProtKB-KW"/>
</dbReference>
<sequence length="725" mass="77086">MTHPAAHTSAAPGISRHVASTSSPAARPPPPPPPPPPPRRARRADTVPVFVDGEEIAVPKGVTVLQACEQAGVDVPRFCYHQRLSIAGNCRMCLVEVEKSPKPVASCAMPVMPNMNIKTTTPLVKKAREGVMEFLLINHPLDCPICDQGGECELQDQSLVYGSDRSRFTEYKRAVEDKELGPLVKTVMSRCIHCTRCVRFATEVAGVQDLGVTGRGGMAEIGTYVSKLLSSELSGNVIDLCPVGALTSKPFAFTARSWELRQTESVDVTDGLGSNIRVDARGTEVMRVVPRLHEGVNEEWISDKARFSYDGLKRQRLDSPMVKDASGKLRQATWEQALDAVAAKMRSTPPEQMKAIAGKLADAESIVALKDMFNRVGCGNTRAESVEGVSADSRSSYLFNSNIVGVEDADVILLIGSDPRSEAPVLNARLRRANVAGGTRVASVGPTRDLTYPVESLGDSARDLETLASGSHPFFETMKAAERPLIIVGASALRRADKDAVMKAIHALADATGVVADDWNGFNVLHDAGGVVAALDLGFVPSTSAAGVSDADVSFVYSLGAEAGIEKSPGAFVVYQGHHGDVGAASADVILPGAAYTEKAGTYVNTEGRAQRAMPAVAPLGSAQEDWKIIRALSETVGAALPYDTIGDVRRRMEEISPTFARVDDVQPSMWLNGATYAHIGAKESKIDASEAFGTSVTNFYMTDAISRASATMAKCTKAHAAGAP</sequence>
<keyword evidence="4" id="KW-0479">Metal-binding</keyword>
<dbReference type="InterPro" id="IPR019574">
    <property type="entry name" value="NADH_UbQ_OxRdtase_Gsu_4Fe4S-bd"/>
</dbReference>
<dbReference type="GO" id="GO:0008137">
    <property type="term" value="F:NADH dehydrogenase (ubiquinone) activity"/>
    <property type="evidence" value="ECO:0007669"/>
    <property type="project" value="InterPro"/>
</dbReference>
<dbReference type="PROSITE" id="PS51085">
    <property type="entry name" value="2FE2S_FER_2"/>
    <property type="match status" value="1"/>
</dbReference>
<keyword evidence="8" id="KW-0520">NAD</keyword>
<dbReference type="OMA" id="QAMAYGV"/>
<comment type="similarity">
    <text evidence="2 10">Belongs to the complex I 75 kDa subunit family.</text>
</comment>
<dbReference type="InterPro" id="IPR000283">
    <property type="entry name" value="NADH_UbQ_OxRdtase_75kDa_su_CS"/>
</dbReference>
<feature type="domain" description="4Fe-4S Mo/W bis-MGD-type" evidence="13">
    <location>
        <begin position="260"/>
        <end position="316"/>
    </location>
</feature>
<dbReference type="PROSITE" id="PS00642">
    <property type="entry name" value="COMPLEX1_75K_2"/>
    <property type="match status" value="1"/>
</dbReference>
<dbReference type="Gene3D" id="3.30.200.210">
    <property type="match status" value="1"/>
</dbReference>